<dbReference type="OrthoDB" id="6337890at2759"/>
<proteinExistence type="predicted"/>
<evidence type="ECO:0000313" key="5">
    <source>
        <dbReference type="RefSeq" id="XP_018019042.1"/>
    </source>
</evidence>
<evidence type="ECO:0000256" key="1">
    <source>
        <dbReference type="SAM" id="MobiDB-lite"/>
    </source>
</evidence>
<dbReference type="AlphaFoldDB" id="A0A8B7NZ71"/>
<evidence type="ECO:0000313" key="4">
    <source>
        <dbReference type="RefSeq" id="XP_018019041.1"/>
    </source>
</evidence>
<dbReference type="KEGG" id="hazt:108675533"/>
<evidence type="ECO:0000259" key="2">
    <source>
        <dbReference type="Pfam" id="PF13383"/>
    </source>
</evidence>
<feature type="region of interest" description="Disordered" evidence="1">
    <location>
        <begin position="1"/>
        <end position="24"/>
    </location>
</feature>
<protein>
    <submittedName>
        <fullName evidence="5">Uncharacterized protein LOC108675533 isoform X1</fullName>
    </submittedName>
    <submittedName>
        <fullName evidence="4">Uncharacterized protein LOC108675533 isoform X2</fullName>
    </submittedName>
</protein>
<organism evidence="3 5">
    <name type="scientific">Hyalella azteca</name>
    <name type="common">Amphipod</name>
    <dbReference type="NCBI Taxonomy" id="294128"/>
    <lineage>
        <taxon>Eukaryota</taxon>
        <taxon>Metazoa</taxon>
        <taxon>Ecdysozoa</taxon>
        <taxon>Arthropoda</taxon>
        <taxon>Crustacea</taxon>
        <taxon>Multicrustacea</taxon>
        <taxon>Malacostraca</taxon>
        <taxon>Eumalacostraca</taxon>
        <taxon>Peracarida</taxon>
        <taxon>Amphipoda</taxon>
        <taxon>Senticaudata</taxon>
        <taxon>Talitrida</taxon>
        <taxon>Talitroidea</taxon>
        <taxon>Hyalellidae</taxon>
        <taxon>Hyalella</taxon>
    </lineage>
</organism>
<feature type="domain" description="Methyltransferase" evidence="2">
    <location>
        <begin position="129"/>
        <end position="286"/>
    </location>
</feature>
<dbReference type="InterPro" id="IPR025714">
    <property type="entry name" value="Methyltranfer_dom"/>
</dbReference>
<dbReference type="RefSeq" id="XP_018019042.1">
    <property type="nucleotide sequence ID" value="XM_018163553.2"/>
</dbReference>
<dbReference type="Pfam" id="PF13383">
    <property type="entry name" value="Methyltransf_22"/>
    <property type="match status" value="1"/>
</dbReference>
<dbReference type="Proteomes" id="UP000694843">
    <property type="component" value="Unplaced"/>
</dbReference>
<gene>
    <name evidence="4 5" type="primary">LOC108675533</name>
</gene>
<reference evidence="4 5" key="1">
    <citation type="submission" date="2025-04" db="UniProtKB">
        <authorList>
            <consortium name="RefSeq"/>
        </authorList>
    </citation>
    <scope>IDENTIFICATION</scope>
    <source>
        <tissue evidence="4 5">Whole organism</tissue>
    </source>
</reference>
<keyword evidence="3" id="KW-1185">Reference proteome</keyword>
<dbReference type="PANTHER" id="PTHR32026">
    <property type="entry name" value="METHYLTRANSFERASE-LIKE PROTEIN 24"/>
    <property type="match status" value="1"/>
</dbReference>
<name>A0A8B7NZ71_HYAAZ</name>
<dbReference type="PANTHER" id="PTHR32026:SF10">
    <property type="entry name" value="METHYLTRANSFERASE-LIKE PROTEIN 24-RELATED"/>
    <property type="match status" value="1"/>
</dbReference>
<sequence>MLWTISGSKLKDERQPADGRQSSVRGSVPKKLVIPAAAGALLLCVGAYYFATRTPGADTHVARDFEKILTEVCRAPKIPIPDYTGVETFFEFLMNPDVNFCYSWIEFGGEKLPLASQSEEECNDEVRKAKFMCFNDEFEMNLDPCLVYSFAKDLDSQFERDMHLFSCETHVFDTQIEEGEHVQRSEFWYEHRWDISEFPYDLPPGEKLNPAKNEDNSNLPTLRRSMDFITTMLNHKGREIKFVKSDLLGREWILLKQIITYHDFADFRQIGLRVHLPPKTRSMSTKERHDTYLQLYQTFQGLSCLGYRYVMSRPIKYYKGGVRVPEMNRTFYPAYEINFAKDLNFVKDTKASTTVN</sequence>
<accession>A0A8B7NZ71</accession>
<dbReference type="InterPro" id="IPR026913">
    <property type="entry name" value="METTL24"/>
</dbReference>
<dbReference type="GeneID" id="108675533"/>
<evidence type="ECO:0000313" key="3">
    <source>
        <dbReference type="Proteomes" id="UP000694843"/>
    </source>
</evidence>
<dbReference type="RefSeq" id="XP_018019041.1">
    <property type="nucleotide sequence ID" value="XM_018163552.2"/>
</dbReference>